<reference evidence="2" key="1">
    <citation type="submission" date="2020-11" db="EMBL/GenBank/DDBJ databases">
        <authorList>
            <consortium name="DOE Joint Genome Institute"/>
            <person name="Ahrendt S."/>
            <person name="Riley R."/>
            <person name="Andreopoulos W."/>
            <person name="Labutti K."/>
            <person name="Pangilinan J."/>
            <person name="Ruiz-Duenas F.J."/>
            <person name="Barrasa J.M."/>
            <person name="Sanchez-Garcia M."/>
            <person name="Camarero S."/>
            <person name="Miyauchi S."/>
            <person name="Serrano A."/>
            <person name="Linde D."/>
            <person name="Babiker R."/>
            <person name="Drula E."/>
            <person name="Ayuso-Fernandez I."/>
            <person name="Pacheco R."/>
            <person name="Padilla G."/>
            <person name="Ferreira P."/>
            <person name="Barriuso J."/>
            <person name="Kellner H."/>
            <person name="Castanera R."/>
            <person name="Alfaro M."/>
            <person name="Ramirez L."/>
            <person name="Pisabarro A.G."/>
            <person name="Kuo A."/>
            <person name="Tritt A."/>
            <person name="Lipzen A."/>
            <person name="He G."/>
            <person name="Yan M."/>
            <person name="Ng V."/>
            <person name="Cullen D."/>
            <person name="Martin F."/>
            <person name="Rosso M.-N."/>
            <person name="Henrissat B."/>
            <person name="Hibbett D."/>
            <person name="Martinez A.T."/>
            <person name="Grigoriev I.V."/>
        </authorList>
    </citation>
    <scope>NUCLEOTIDE SEQUENCE</scope>
    <source>
        <strain evidence="2">CIRM-BRFM 674</strain>
    </source>
</reference>
<comment type="caution">
    <text evidence="2">The sequence shown here is derived from an EMBL/GenBank/DDBJ whole genome shotgun (WGS) entry which is preliminary data.</text>
</comment>
<proteinExistence type="predicted"/>
<dbReference type="AlphaFoldDB" id="A0A9P5Z043"/>
<accession>A0A9P5Z043</accession>
<name>A0A9P5Z043_9AGAR</name>
<gene>
    <name evidence="2" type="ORF">BDN70DRAFT_881452</name>
</gene>
<keyword evidence="1" id="KW-1133">Transmembrane helix</keyword>
<keyword evidence="1" id="KW-0472">Membrane</keyword>
<dbReference type="EMBL" id="MU155268">
    <property type="protein sequence ID" value="KAF9477230.1"/>
    <property type="molecule type" value="Genomic_DNA"/>
</dbReference>
<evidence type="ECO:0000313" key="2">
    <source>
        <dbReference type="EMBL" id="KAF9477230.1"/>
    </source>
</evidence>
<sequence length="54" mass="6231">MGERHNGFYTSRKLVPASRAHVKVWYLGTFFAVSFLFVAIVVIPNILDRYVTEN</sequence>
<keyword evidence="1" id="KW-0812">Transmembrane</keyword>
<dbReference type="Proteomes" id="UP000807469">
    <property type="component" value="Unassembled WGS sequence"/>
</dbReference>
<feature type="transmembrane region" description="Helical" evidence="1">
    <location>
        <begin position="24"/>
        <end position="47"/>
    </location>
</feature>
<evidence type="ECO:0000313" key="3">
    <source>
        <dbReference type="Proteomes" id="UP000807469"/>
    </source>
</evidence>
<evidence type="ECO:0000256" key="1">
    <source>
        <dbReference type="SAM" id="Phobius"/>
    </source>
</evidence>
<organism evidence="2 3">
    <name type="scientific">Pholiota conissans</name>
    <dbReference type="NCBI Taxonomy" id="109636"/>
    <lineage>
        <taxon>Eukaryota</taxon>
        <taxon>Fungi</taxon>
        <taxon>Dikarya</taxon>
        <taxon>Basidiomycota</taxon>
        <taxon>Agaricomycotina</taxon>
        <taxon>Agaricomycetes</taxon>
        <taxon>Agaricomycetidae</taxon>
        <taxon>Agaricales</taxon>
        <taxon>Agaricineae</taxon>
        <taxon>Strophariaceae</taxon>
        <taxon>Pholiota</taxon>
    </lineage>
</organism>
<keyword evidence="3" id="KW-1185">Reference proteome</keyword>
<protein>
    <submittedName>
        <fullName evidence="2">Uncharacterized protein</fullName>
    </submittedName>
</protein>